<dbReference type="AlphaFoldDB" id="A0A5C8F7R5"/>
<protein>
    <submittedName>
        <fullName evidence="1">Uncharacterized protein</fullName>
    </submittedName>
</protein>
<accession>A0A5C8F7R5</accession>
<evidence type="ECO:0000313" key="1">
    <source>
        <dbReference type="EMBL" id="TXJ45748.1"/>
    </source>
</evidence>
<organism evidence="1 2">
    <name type="scientific">Brachyspira aalborgi</name>
    <dbReference type="NCBI Taxonomy" id="29522"/>
    <lineage>
        <taxon>Bacteria</taxon>
        <taxon>Pseudomonadati</taxon>
        <taxon>Spirochaetota</taxon>
        <taxon>Spirochaetia</taxon>
        <taxon>Brachyspirales</taxon>
        <taxon>Brachyspiraceae</taxon>
        <taxon>Brachyspira</taxon>
    </lineage>
</organism>
<sequence length="76" mass="8470">MSVKNKYEEHSLPSVSIVMGYLAIKDYSTIDKKVEVLSMLGYGRNEIAQICGTTANTVSVSMSRLKNKSIKKKNKN</sequence>
<comment type="caution">
    <text evidence="1">The sequence shown here is derived from an EMBL/GenBank/DDBJ whole genome shotgun (WGS) entry which is preliminary data.</text>
</comment>
<gene>
    <name evidence="1" type="ORF">EPJ70_05035</name>
</gene>
<evidence type="ECO:0000313" key="2">
    <source>
        <dbReference type="Proteomes" id="UP000324574"/>
    </source>
</evidence>
<dbReference type="EMBL" id="SAYG01000006">
    <property type="protein sequence ID" value="TXJ45748.1"/>
    <property type="molecule type" value="Genomic_DNA"/>
</dbReference>
<dbReference type="RefSeq" id="WP_147526346.1">
    <property type="nucleotide sequence ID" value="NZ_SAYG01000006.1"/>
</dbReference>
<dbReference type="Proteomes" id="UP000324574">
    <property type="component" value="Unassembled WGS sequence"/>
</dbReference>
<reference evidence="1 2" key="1">
    <citation type="journal article" date="1992" name="Lakartidningen">
        <title>[Penicillin V and not amoxicillin is the first choice preparation in acute otitis].</title>
        <authorList>
            <person name="Kamme C."/>
            <person name="Lundgren K."/>
            <person name="Prellner K."/>
        </authorList>
    </citation>
    <scope>NUCLEOTIDE SEQUENCE [LARGE SCALE GENOMIC DNA]</scope>
    <source>
        <strain evidence="1 2">PC3714II</strain>
    </source>
</reference>
<proteinExistence type="predicted"/>
<name>A0A5C8F7R5_9SPIR</name>